<evidence type="ECO:0000313" key="2">
    <source>
        <dbReference type="EMBL" id="MBI4132641.1"/>
    </source>
</evidence>
<proteinExistence type="predicted"/>
<dbReference type="Proteomes" id="UP000756703">
    <property type="component" value="Unassembled WGS sequence"/>
</dbReference>
<evidence type="ECO:0000256" key="1">
    <source>
        <dbReference type="SAM" id="MobiDB-lite"/>
    </source>
</evidence>
<evidence type="ECO:0000313" key="3">
    <source>
        <dbReference type="Proteomes" id="UP000756703"/>
    </source>
</evidence>
<gene>
    <name evidence="2" type="ORF">HY473_00880</name>
</gene>
<name>A0A933DRS8_9BACT</name>
<feature type="region of interest" description="Disordered" evidence="1">
    <location>
        <begin position="46"/>
        <end position="68"/>
    </location>
</feature>
<sequence>MPTDPKSKKLFLLLGGAAAFAILLILGTNALLKLIPAGNPGTQEILPGIQSDPNQTGIPREPDTQTVEPGVLDRRPIIYTADGFQPARVTVSITDEGTGCLITVTNRTASPLKVGVNPHAAAGDPGADYGFIQPGQTSILDVRYSGLSEITLHDHQNPAHEFTVVYGQGC</sequence>
<dbReference type="AlphaFoldDB" id="A0A933DRS8"/>
<comment type="caution">
    <text evidence="2">The sequence shown here is derived from an EMBL/GenBank/DDBJ whole genome shotgun (WGS) entry which is preliminary data.</text>
</comment>
<accession>A0A933DRS8</accession>
<reference evidence="2" key="1">
    <citation type="submission" date="2020-07" db="EMBL/GenBank/DDBJ databases">
        <title>Huge and variable diversity of episymbiotic CPR bacteria and DPANN archaea in groundwater ecosystems.</title>
        <authorList>
            <person name="He C.Y."/>
            <person name="Keren R."/>
            <person name="Whittaker M."/>
            <person name="Farag I.F."/>
            <person name="Doudna J."/>
            <person name="Cate J.H.D."/>
            <person name="Banfield J.F."/>
        </authorList>
    </citation>
    <scope>NUCLEOTIDE SEQUENCE</scope>
    <source>
        <strain evidence="2">NC_groundwater_1225_Ag_S-0.1um_56_177</strain>
    </source>
</reference>
<dbReference type="EMBL" id="JACQMI010000005">
    <property type="protein sequence ID" value="MBI4132641.1"/>
    <property type="molecule type" value="Genomic_DNA"/>
</dbReference>
<protein>
    <submittedName>
        <fullName evidence="2">Uncharacterized protein</fullName>
    </submittedName>
</protein>
<organism evidence="2 3">
    <name type="scientific">Candidatus Sungiibacteriota bacterium</name>
    <dbReference type="NCBI Taxonomy" id="2750080"/>
    <lineage>
        <taxon>Bacteria</taxon>
        <taxon>Candidatus Sungiibacteriota</taxon>
    </lineage>
</organism>